<name>A0A2N9ELU2_FAGSY</name>
<proteinExistence type="predicted"/>
<dbReference type="GO" id="GO:0003676">
    <property type="term" value="F:nucleic acid binding"/>
    <property type="evidence" value="ECO:0007669"/>
    <property type="project" value="InterPro"/>
</dbReference>
<dbReference type="EMBL" id="OIVN01000415">
    <property type="protein sequence ID" value="SPC79827.1"/>
    <property type="molecule type" value="Genomic_DNA"/>
</dbReference>
<dbReference type="PANTHER" id="PTHR47074">
    <property type="entry name" value="BNAC02G40300D PROTEIN"/>
    <property type="match status" value="1"/>
</dbReference>
<feature type="domain" description="RNase H type-1" evidence="1">
    <location>
        <begin position="157"/>
        <end position="265"/>
    </location>
</feature>
<organism evidence="2">
    <name type="scientific">Fagus sylvatica</name>
    <name type="common">Beechnut</name>
    <dbReference type="NCBI Taxonomy" id="28930"/>
    <lineage>
        <taxon>Eukaryota</taxon>
        <taxon>Viridiplantae</taxon>
        <taxon>Streptophyta</taxon>
        <taxon>Embryophyta</taxon>
        <taxon>Tracheophyta</taxon>
        <taxon>Spermatophyta</taxon>
        <taxon>Magnoliopsida</taxon>
        <taxon>eudicotyledons</taxon>
        <taxon>Gunneridae</taxon>
        <taxon>Pentapetalae</taxon>
        <taxon>rosids</taxon>
        <taxon>fabids</taxon>
        <taxon>Fagales</taxon>
        <taxon>Fagaceae</taxon>
        <taxon>Fagus</taxon>
    </lineage>
</organism>
<dbReference type="AlphaFoldDB" id="A0A2N9ELU2"/>
<dbReference type="InterPro" id="IPR002156">
    <property type="entry name" value="RNaseH_domain"/>
</dbReference>
<gene>
    <name evidence="2" type="ORF">FSB_LOCUS7709</name>
</gene>
<dbReference type="GO" id="GO:0004523">
    <property type="term" value="F:RNA-DNA hybrid ribonuclease activity"/>
    <property type="evidence" value="ECO:0007669"/>
    <property type="project" value="InterPro"/>
</dbReference>
<reference evidence="2" key="1">
    <citation type="submission" date="2018-02" db="EMBL/GenBank/DDBJ databases">
        <authorList>
            <person name="Cohen D.B."/>
            <person name="Kent A.D."/>
        </authorList>
    </citation>
    <scope>NUCLEOTIDE SEQUENCE</scope>
</reference>
<protein>
    <recommendedName>
        <fullName evidence="1">RNase H type-1 domain-containing protein</fullName>
    </recommendedName>
</protein>
<dbReference type="PANTHER" id="PTHR47074:SF11">
    <property type="entry name" value="REVERSE TRANSCRIPTASE-LIKE PROTEIN"/>
    <property type="match status" value="1"/>
</dbReference>
<evidence type="ECO:0000313" key="2">
    <source>
        <dbReference type="EMBL" id="SPC79827.1"/>
    </source>
</evidence>
<sequence length="287" mass="32877">MRDNGLCPSCTLEMESTAHSLWTCPVANDVWAESSLKLQKWDRYIPNFCDLMMAVRERLSREDVQLFSCVTYFIWRQRNNMVYEGATSNPFAVVQRATKLLQGYRDTLHSAGVRDRVVDSLVGQTQREPSRAWVPPPRSFYKVNWEAYMDSSTRVWTAGVLIRDYEGQVLAATCMPALSPPRGAHPKLYVCVQVLCFALEMGFLDIICEGPTIQSLMALKFCPMGSTIEDSWLEEIWFLIQKFRRCMFSCISSYSNQGAWILAKFGSTLNDSRVWIEEVPVMLQNSL</sequence>
<dbReference type="Pfam" id="PF13456">
    <property type="entry name" value="RVT_3"/>
    <property type="match status" value="1"/>
</dbReference>
<accession>A0A2N9ELU2</accession>
<evidence type="ECO:0000259" key="1">
    <source>
        <dbReference type="Pfam" id="PF13456"/>
    </source>
</evidence>
<dbReference type="InterPro" id="IPR052929">
    <property type="entry name" value="RNase_H-like_EbsB-rel"/>
</dbReference>